<dbReference type="SUPFAM" id="SSF51182">
    <property type="entry name" value="RmlC-like cupins"/>
    <property type="match status" value="1"/>
</dbReference>
<keyword evidence="1" id="KW-1185">Reference proteome</keyword>
<dbReference type="InterPro" id="IPR011051">
    <property type="entry name" value="RmlC_Cupin_sf"/>
</dbReference>
<evidence type="ECO:0000313" key="2">
    <source>
        <dbReference type="WBParaSite" id="Pan_g8644.t1"/>
    </source>
</evidence>
<dbReference type="InterPro" id="IPR014710">
    <property type="entry name" value="RmlC-like_jellyroll"/>
</dbReference>
<name>A0A7E4W7T6_PANRE</name>
<dbReference type="PANTHER" id="PTHR23418:SF10">
    <property type="entry name" value="INACTIVE ACIREDUCTONE DIOXYGENASE 1-RELATED"/>
    <property type="match status" value="1"/>
</dbReference>
<dbReference type="WBParaSite" id="Pan_g8644.t1">
    <property type="protein sequence ID" value="Pan_g8644.t1"/>
    <property type="gene ID" value="Pan_g8644"/>
</dbReference>
<dbReference type="InterPro" id="IPR004313">
    <property type="entry name" value="ARD"/>
</dbReference>
<dbReference type="PANTHER" id="PTHR23418">
    <property type="entry name" value="ACIREDUCTONE DIOXYGENASE"/>
    <property type="match status" value="1"/>
</dbReference>
<proteinExistence type="predicted"/>
<accession>A0A7E4W7T6</accession>
<dbReference type="Proteomes" id="UP000492821">
    <property type="component" value="Unassembled WGS sequence"/>
</dbReference>
<organism evidence="1 2">
    <name type="scientific">Panagrellus redivivus</name>
    <name type="common">Microworm</name>
    <dbReference type="NCBI Taxonomy" id="6233"/>
    <lineage>
        <taxon>Eukaryota</taxon>
        <taxon>Metazoa</taxon>
        <taxon>Ecdysozoa</taxon>
        <taxon>Nematoda</taxon>
        <taxon>Chromadorea</taxon>
        <taxon>Rhabditida</taxon>
        <taxon>Tylenchina</taxon>
        <taxon>Panagrolaimomorpha</taxon>
        <taxon>Panagrolaimoidea</taxon>
        <taxon>Panagrolaimidae</taxon>
        <taxon>Panagrellus</taxon>
    </lineage>
</organism>
<dbReference type="GO" id="GO:0006555">
    <property type="term" value="P:methionine metabolic process"/>
    <property type="evidence" value="ECO:0007669"/>
    <property type="project" value="TreeGrafter"/>
</dbReference>
<reference evidence="1" key="1">
    <citation type="journal article" date="2013" name="Genetics">
        <title>The draft genome and transcriptome of Panagrellus redivivus are shaped by the harsh demands of a free-living lifestyle.</title>
        <authorList>
            <person name="Srinivasan J."/>
            <person name="Dillman A.R."/>
            <person name="Macchietto M.G."/>
            <person name="Heikkinen L."/>
            <person name="Lakso M."/>
            <person name="Fracchia K.M."/>
            <person name="Antoshechkin I."/>
            <person name="Mortazavi A."/>
            <person name="Wong G."/>
            <person name="Sternberg P.W."/>
        </authorList>
    </citation>
    <scope>NUCLEOTIDE SEQUENCE [LARGE SCALE GENOMIC DNA]</scope>
    <source>
        <strain evidence="1">MT8872</strain>
    </source>
</reference>
<reference evidence="2" key="2">
    <citation type="submission" date="2020-10" db="UniProtKB">
        <authorList>
            <consortium name="WormBaseParasite"/>
        </authorList>
    </citation>
    <scope>IDENTIFICATION</scope>
</reference>
<evidence type="ECO:0000313" key="1">
    <source>
        <dbReference type="Proteomes" id="UP000492821"/>
    </source>
</evidence>
<dbReference type="GO" id="GO:0010309">
    <property type="term" value="F:acireductone dioxygenase [iron(II)-requiring] activity"/>
    <property type="evidence" value="ECO:0007669"/>
    <property type="project" value="InterPro"/>
</dbReference>
<protein>
    <submittedName>
        <fullName evidence="2">1,2-dihydroxy-3-keto-5-methylthiopentene dioxygenase homolog</fullName>
    </submittedName>
</protein>
<dbReference type="AlphaFoldDB" id="A0A7E4W7T6"/>
<dbReference type="Gene3D" id="2.60.120.10">
    <property type="entry name" value="Jelly Rolls"/>
    <property type="match status" value="1"/>
</dbReference>
<dbReference type="Pfam" id="PF03079">
    <property type="entry name" value="ARD"/>
    <property type="match status" value="1"/>
</dbReference>
<sequence length="158" mass="18266">MQIWYMEPYPCGDRRMPHHVFPPKVIGIDTLQSVTGVTYFKVDIDNTVAMKKRLTCIRTERNKVPAEIVVLDSETIPNLNAKLDDLYEPVTLDDEQVVMVTDGAMYYDIEYEDSEWIRILVERGDLIIIPKGVSHRCTTTPKDYAKIQRFSNRDVIQG</sequence>
<dbReference type="CDD" id="cd02232">
    <property type="entry name" value="cupin_ARD"/>
    <property type="match status" value="1"/>
</dbReference>